<dbReference type="InterPro" id="IPR045863">
    <property type="entry name" value="CorA_TM1_TM2"/>
</dbReference>
<dbReference type="SUPFAM" id="SSF144083">
    <property type="entry name" value="Magnesium transport protein CorA, transmembrane region"/>
    <property type="match status" value="1"/>
</dbReference>
<evidence type="ECO:0000256" key="5">
    <source>
        <dbReference type="SAM" id="Phobius"/>
    </source>
</evidence>
<feature type="transmembrane region" description="Helical" evidence="5">
    <location>
        <begin position="231"/>
        <end position="251"/>
    </location>
</feature>
<dbReference type="Proteomes" id="UP000799423">
    <property type="component" value="Unassembled WGS sequence"/>
</dbReference>
<proteinExistence type="predicted"/>
<keyword evidence="2 5" id="KW-0812">Transmembrane</keyword>
<dbReference type="AlphaFoldDB" id="A0A6A7B7N0"/>
<dbReference type="GO" id="GO:0016020">
    <property type="term" value="C:membrane"/>
    <property type="evidence" value="ECO:0007669"/>
    <property type="project" value="UniProtKB-SubCell"/>
</dbReference>
<feature type="transmembrane region" description="Helical" evidence="5">
    <location>
        <begin position="199"/>
        <end position="219"/>
    </location>
</feature>
<name>A0A6A7B7N0_9PLEO</name>
<keyword evidence="7" id="KW-1185">Reference proteome</keyword>
<evidence type="ECO:0000256" key="4">
    <source>
        <dbReference type="ARBA" id="ARBA00023136"/>
    </source>
</evidence>
<dbReference type="Gene3D" id="1.20.58.340">
    <property type="entry name" value="Magnesium transport protein CorA, transmembrane region"/>
    <property type="match status" value="1"/>
</dbReference>
<evidence type="ECO:0000256" key="2">
    <source>
        <dbReference type="ARBA" id="ARBA00022692"/>
    </source>
</evidence>
<keyword evidence="4 5" id="KW-0472">Membrane</keyword>
<dbReference type="GO" id="GO:0046873">
    <property type="term" value="F:metal ion transmembrane transporter activity"/>
    <property type="evidence" value="ECO:0007669"/>
    <property type="project" value="InterPro"/>
</dbReference>
<accession>A0A6A7B7N0</accession>
<dbReference type="InterPro" id="IPR002523">
    <property type="entry name" value="MgTranspt_CorA/ZnTranspt_ZntB"/>
</dbReference>
<evidence type="ECO:0000313" key="7">
    <source>
        <dbReference type="Proteomes" id="UP000799423"/>
    </source>
</evidence>
<dbReference type="Pfam" id="PF01544">
    <property type="entry name" value="CorA"/>
    <property type="match status" value="1"/>
</dbReference>
<gene>
    <name evidence="6" type="ORF">T440DRAFT_110419</name>
</gene>
<dbReference type="OrthoDB" id="3231000at2759"/>
<evidence type="ECO:0000256" key="1">
    <source>
        <dbReference type="ARBA" id="ARBA00004141"/>
    </source>
</evidence>
<evidence type="ECO:0000313" key="6">
    <source>
        <dbReference type="EMBL" id="KAF2850298.1"/>
    </source>
</evidence>
<dbReference type="EMBL" id="MU006307">
    <property type="protein sequence ID" value="KAF2850298.1"/>
    <property type="molecule type" value="Genomic_DNA"/>
</dbReference>
<reference evidence="6" key="1">
    <citation type="submission" date="2020-01" db="EMBL/GenBank/DDBJ databases">
        <authorList>
            <consortium name="DOE Joint Genome Institute"/>
            <person name="Haridas S."/>
            <person name="Albert R."/>
            <person name="Binder M."/>
            <person name="Bloem J."/>
            <person name="Labutti K."/>
            <person name="Salamov A."/>
            <person name="Andreopoulos B."/>
            <person name="Baker S.E."/>
            <person name="Barry K."/>
            <person name="Bills G."/>
            <person name="Bluhm B.H."/>
            <person name="Cannon C."/>
            <person name="Castanera R."/>
            <person name="Culley D.E."/>
            <person name="Daum C."/>
            <person name="Ezra D."/>
            <person name="Gonzalez J.B."/>
            <person name="Henrissat B."/>
            <person name="Kuo A."/>
            <person name="Liang C."/>
            <person name="Lipzen A."/>
            <person name="Lutzoni F."/>
            <person name="Magnuson J."/>
            <person name="Mondo S."/>
            <person name="Nolan M."/>
            <person name="Ohm R."/>
            <person name="Pangilinan J."/>
            <person name="Park H.-J."/>
            <person name="Ramirez L."/>
            <person name="Alfaro M."/>
            <person name="Sun H."/>
            <person name="Tritt A."/>
            <person name="Yoshinaga Y."/>
            <person name="Zwiers L.-H."/>
            <person name="Turgeon B.G."/>
            <person name="Goodwin S.B."/>
            <person name="Spatafora J.W."/>
            <person name="Crous P.W."/>
            <person name="Grigoriev I.V."/>
        </authorList>
    </citation>
    <scope>NUCLEOTIDE SEQUENCE</scope>
    <source>
        <strain evidence="6">IPT5</strain>
    </source>
</reference>
<organism evidence="6 7">
    <name type="scientific">Plenodomus tracheiphilus IPT5</name>
    <dbReference type="NCBI Taxonomy" id="1408161"/>
    <lineage>
        <taxon>Eukaryota</taxon>
        <taxon>Fungi</taxon>
        <taxon>Dikarya</taxon>
        <taxon>Ascomycota</taxon>
        <taxon>Pezizomycotina</taxon>
        <taxon>Dothideomycetes</taxon>
        <taxon>Pleosporomycetidae</taxon>
        <taxon>Pleosporales</taxon>
        <taxon>Pleosporineae</taxon>
        <taxon>Leptosphaeriaceae</taxon>
        <taxon>Plenodomus</taxon>
    </lineage>
</organism>
<evidence type="ECO:0000256" key="3">
    <source>
        <dbReference type="ARBA" id="ARBA00022989"/>
    </source>
</evidence>
<comment type="subcellular location">
    <subcellularLocation>
        <location evidence="1">Membrane</location>
        <topology evidence="1">Multi-pass membrane protein</topology>
    </subcellularLocation>
</comment>
<sequence>MGDEGLPSSAIFDFLPEPAVEETPFRREFVLPPSQMFQNIRYYTARYPWFGPATSEQMKDNCFFVLPTLYTVCAEWLVLCHKIKQCLSCYETKYHVHDTILTQDRRYWRSESNWRGYLPQWKNMVDETLEQVIAAEDKYATSSKAKEMFVDLISDFKRIQSMMSEFQVRVDRIETRKIAAQQHEAATQSVAESHRVTRLTWLATIFIPLTFVSSLFSMTDDVGRIMGTFRMYFGIAVPLAIASLLVIRWGSPAVKPIYEYTLILKFYMQIYFTRFREPLRQKREERKRAAMGLD</sequence>
<protein>
    <submittedName>
        <fullName evidence="6">Uncharacterized protein</fullName>
    </submittedName>
</protein>
<keyword evidence="3 5" id="KW-1133">Transmembrane helix</keyword>